<feature type="compositionally biased region" description="Basic and acidic residues" evidence="2">
    <location>
        <begin position="291"/>
        <end position="311"/>
    </location>
</feature>
<dbReference type="Proteomes" id="UP000177751">
    <property type="component" value="Unassembled WGS sequence"/>
</dbReference>
<reference evidence="3 4" key="1">
    <citation type="journal article" date="2016" name="Nat. Commun.">
        <title>Thousands of microbial genomes shed light on interconnected biogeochemical processes in an aquifer system.</title>
        <authorList>
            <person name="Anantharaman K."/>
            <person name="Brown C.T."/>
            <person name="Hug L.A."/>
            <person name="Sharon I."/>
            <person name="Castelle C.J."/>
            <person name="Probst A.J."/>
            <person name="Thomas B.C."/>
            <person name="Singh A."/>
            <person name="Wilkins M.J."/>
            <person name="Karaoz U."/>
            <person name="Brodie E.L."/>
            <person name="Williams K.H."/>
            <person name="Hubbard S.S."/>
            <person name="Banfield J.F."/>
        </authorList>
    </citation>
    <scope>NUCLEOTIDE SEQUENCE [LARGE SCALE GENOMIC DNA]</scope>
</reference>
<evidence type="ECO:0000313" key="4">
    <source>
        <dbReference type="Proteomes" id="UP000177751"/>
    </source>
</evidence>
<proteinExistence type="predicted"/>
<dbReference type="EMBL" id="MHPP01000011">
    <property type="protein sequence ID" value="OGZ84873.1"/>
    <property type="molecule type" value="Genomic_DNA"/>
</dbReference>
<comment type="caution">
    <text evidence="3">The sequence shown here is derived from an EMBL/GenBank/DDBJ whole genome shotgun (WGS) entry which is preliminary data.</text>
</comment>
<feature type="compositionally biased region" description="Basic and acidic residues" evidence="2">
    <location>
        <begin position="48"/>
        <end position="59"/>
    </location>
</feature>
<dbReference type="STRING" id="1802229.A2401_02060"/>
<evidence type="ECO:0000313" key="3">
    <source>
        <dbReference type="EMBL" id="OGZ84873.1"/>
    </source>
</evidence>
<accession>A0A1G2JD49</accession>
<protein>
    <submittedName>
        <fullName evidence="3">Uncharacterized protein</fullName>
    </submittedName>
</protein>
<sequence length="332" mass="39054">MPTQTEQEQAKEFLKRAEIRTMKKDLSKLREDDSLKERDKIAHIKTLEEQQQEHQKQLEAQEQARQNAEKLGMQEVLQRNKKQEYKAEKDIKNYATEQERQQIFLFESERFKIGKEAEKIDKEKDPALKLEKNKLLLEIRAIQAKLSSVLEQEKKLEDEQKLIIEKEQTSAIPVEKRGLEQRRSELEKQIQDIEKKRWELEKQIQGIETKITTANRSSEQLVADKNALQDKILGIDKSLREIYSAVLAREEDKKGGLLEEQKRQTGNLEKAKTAQNEKIQRQQWSHNAPETFKEKLAKSAEAEEEARKKFLQDVAQATEKEQKQNQQQSNIK</sequence>
<feature type="compositionally biased region" description="Basic and acidic residues" evidence="2">
    <location>
        <begin position="254"/>
        <end position="263"/>
    </location>
</feature>
<feature type="coiled-coil region" evidence="1">
    <location>
        <begin position="139"/>
        <end position="210"/>
    </location>
</feature>
<evidence type="ECO:0000256" key="2">
    <source>
        <dbReference type="SAM" id="MobiDB-lite"/>
    </source>
</evidence>
<feature type="compositionally biased region" description="Polar residues" evidence="2">
    <location>
        <begin position="273"/>
        <end position="288"/>
    </location>
</feature>
<feature type="region of interest" description="Disordered" evidence="2">
    <location>
        <begin position="254"/>
        <end position="332"/>
    </location>
</feature>
<name>A0A1G2JD49_9BACT</name>
<gene>
    <name evidence="3" type="ORF">A2401_02060</name>
</gene>
<keyword evidence="1" id="KW-0175">Coiled coil</keyword>
<evidence type="ECO:0000256" key="1">
    <source>
        <dbReference type="SAM" id="Coils"/>
    </source>
</evidence>
<organism evidence="3 4">
    <name type="scientific">Candidatus Staskawiczbacteria bacterium RIFOXYC1_FULL_38_18</name>
    <dbReference type="NCBI Taxonomy" id="1802229"/>
    <lineage>
        <taxon>Bacteria</taxon>
        <taxon>Candidatus Staskawicziibacteriota</taxon>
    </lineage>
</organism>
<dbReference type="AlphaFoldDB" id="A0A1G2JD49"/>
<feature type="region of interest" description="Disordered" evidence="2">
    <location>
        <begin position="48"/>
        <end position="69"/>
    </location>
</feature>